<protein>
    <submittedName>
        <fullName evidence="4">Putative Flp pilus-assembly TadE/G-like</fullName>
    </submittedName>
</protein>
<dbReference type="STRING" id="1166337.SAMN05192580_0343"/>
<evidence type="ECO:0000259" key="3">
    <source>
        <dbReference type="Pfam" id="PF13400"/>
    </source>
</evidence>
<name>A0A1I6JJB4_9SPHN</name>
<dbReference type="Proteomes" id="UP000198824">
    <property type="component" value="Unassembled WGS sequence"/>
</dbReference>
<accession>A0A1I6JJB4</accession>
<feature type="domain" description="Putative Flp pilus-assembly TadG-like N-terminal" evidence="3">
    <location>
        <begin position="11"/>
        <end position="55"/>
    </location>
</feature>
<dbReference type="SUPFAM" id="SSF53300">
    <property type="entry name" value="vWA-like"/>
    <property type="match status" value="1"/>
</dbReference>
<evidence type="ECO:0000313" key="4">
    <source>
        <dbReference type="EMBL" id="SFR79032.1"/>
    </source>
</evidence>
<keyword evidence="2" id="KW-0472">Membrane</keyword>
<organism evidence="4 5">
    <name type="scientific">Sphingomonas jatrophae</name>
    <dbReference type="NCBI Taxonomy" id="1166337"/>
    <lineage>
        <taxon>Bacteria</taxon>
        <taxon>Pseudomonadati</taxon>
        <taxon>Pseudomonadota</taxon>
        <taxon>Alphaproteobacteria</taxon>
        <taxon>Sphingomonadales</taxon>
        <taxon>Sphingomonadaceae</taxon>
        <taxon>Sphingomonas</taxon>
    </lineage>
</organism>
<dbReference type="EMBL" id="FOZG01000001">
    <property type="protein sequence ID" value="SFR79032.1"/>
    <property type="molecule type" value="Genomic_DNA"/>
</dbReference>
<dbReference type="InterPro" id="IPR036465">
    <property type="entry name" value="vWFA_dom_sf"/>
</dbReference>
<dbReference type="AlphaFoldDB" id="A0A1I6JJB4"/>
<proteinExistence type="predicted"/>
<dbReference type="RefSeq" id="WP_242653258.1">
    <property type="nucleotide sequence ID" value="NZ_FOZG01000001.1"/>
</dbReference>
<feature type="transmembrane region" description="Helical" evidence="2">
    <location>
        <begin position="12"/>
        <end position="32"/>
    </location>
</feature>
<dbReference type="InterPro" id="IPR028087">
    <property type="entry name" value="Tad_N"/>
</dbReference>
<reference evidence="4 5" key="1">
    <citation type="submission" date="2016-10" db="EMBL/GenBank/DDBJ databases">
        <authorList>
            <person name="de Groot N.N."/>
        </authorList>
    </citation>
    <scope>NUCLEOTIDE SEQUENCE [LARGE SCALE GENOMIC DNA]</scope>
    <source>
        <strain evidence="4 5">S5-249</strain>
    </source>
</reference>
<sequence>MLARLVRDRRGNTLAIVGAAILPLLAMIGSGIDLSRTYMAHTRLQQACDAGALAGRRAMTNGTVDDTVRAEALKFFKFNFPTGEKDKDGTAWFGARGFEPVVGSAPNSTVTVTAATQMPLTVMKIFGFPYLPISVACNARLDFVNTDVVLVLDVTGSMADKASSTDTDIKIVALRKAVLNFYDTLRPIQTQLEGVNLRLRYAVVPYASSINVGRLLRGASVNNVTNTKWTYQSRQFAGSYRHSTYKTSSQCISLGGSRDWYGTCTWNDTNAASAGSGDTASPNWNYMPIEHDLSSYATGSSTQTSSVPGTAVLDPTRAPGTNTKVTWQGCIEERATTRMSSTATSIPTSAYDLDIDRVPSSGDITSQWKPYWPEVEYVPPTTNTSLGGEPQKPQWACPAEAKRLQVWAKSDLSNYLNTLQPDGGTYHDNGMVWGIRMLSAAGVFSADNPSTYGGMPVSKYLIFMTDGVFSTGYDTLYSTYGVERYDARATPGGSSSNQTDQLARHKNRFNLLCTLAKSRGISVWVVAFDAALDSSLSNCANKGQASTSANQQELNDKFVEIGKNIGALRLTQ</sequence>
<keyword evidence="2" id="KW-1133">Transmembrane helix</keyword>
<keyword evidence="2" id="KW-0812">Transmembrane</keyword>
<feature type="compositionally biased region" description="Polar residues" evidence="1">
    <location>
        <begin position="297"/>
        <end position="308"/>
    </location>
</feature>
<evidence type="ECO:0000313" key="5">
    <source>
        <dbReference type="Proteomes" id="UP000198824"/>
    </source>
</evidence>
<feature type="region of interest" description="Disordered" evidence="1">
    <location>
        <begin position="297"/>
        <end position="319"/>
    </location>
</feature>
<dbReference type="Pfam" id="PF13400">
    <property type="entry name" value="Tad"/>
    <property type="match status" value="1"/>
</dbReference>
<keyword evidence="5" id="KW-1185">Reference proteome</keyword>
<evidence type="ECO:0000256" key="2">
    <source>
        <dbReference type="SAM" id="Phobius"/>
    </source>
</evidence>
<gene>
    <name evidence="4" type="ORF">SAMN05192580_0343</name>
</gene>
<evidence type="ECO:0000256" key="1">
    <source>
        <dbReference type="SAM" id="MobiDB-lite"/>
    </source>
</evidence>
<dbReference type="Gene3D" id="3.40.50.410">
    <property type="entry name" value="von Willebrand factor, type A domain"/>
    <property type="match status" value="2"/>
</dbReference>